<feature type="transmembrane region" description="Helical" evidence="5">
    <location>
        <begin position="92"/>
        <end position="113"/>
    </location>
</feature>
<dbReference type="Proteomes" id="UP000005695">
    <property type="component" value="Unassembled WGS sequence"/>
</dbReference>
<feature type="transmembrane region" description="Helical" evidence="5">
    <location>
        <begin position="199"/>
        <end position="222"/>
    </location>
</feature>
<dbReference type="AlphaFoldDB" id="Q1K291"/>
<feature type="transmembrane region" description="Helical" evidence="5">
    <location>
        <begin position="34"/>
        <end position="54"/>
    </location>
</feature>
<evidence type="ECO:0000256" key="1">
    <source>
        <dbReference type="ARBA" id="ARBA00004141"/>
    </source>
</evidence>
<feature type="domain" description="Cation/H+ exchanger transmembrane" evidence="6">
    <location>
        <begin position="17"/>
        <end position="395"/>
    </location>
</feature>
<comment type="subcellular location">
    <subcellularLocation>
        <location evidence="1">Membrane</location>
        <topology evidence="1">Multi-pass membrane protein</topology>
    </subcellularLocation>
</comment>
<evidence type="ECO:0000256" key="3">
    <source>
        <dbReference type="ARBA" id="ARBA00022989"/>
    </source>
</evidence>
<sequence>MLFPALQPLTILGLILVTGYFSGKAANRLRLPRISGYIVAGLLFSPSVSGIIPYQQISHLFLFTSELALAFIAYSIGGSLRISRIRDLGNEIIWINLSEGTGAFVCTCAAVYLCRPLLSPLLHESDAIFLSVILILGGISVATAPAATMAVMHELRARGPLTTTLLGVVALDDALSIVLFSASITIAGQLLLSNADNHLIIQGVLTIVGSLLMGGLGGLVFGHFFQPSKRPESNLMLTLGAIFLISGISTHLGFSPLLANMTMGFVIINRVKHADDLFHQMDIMEETIFCLFFTLAAAHFDLKVFTTSAVLGIIILLGRFVGKLGGTLVGGKIAHASPQIYRNLGLALLPQAGLSLGLVFLAEPILPTEIFDMLLSAILVSIILNEMISPPLVKWAIGNAGETNVEETDED</sequence>
<feature type="transmembrane region" description="Helical" evidence="5">
    <location>
        <begin position="304"/>
        <end position="322"/>
    </location>
</feature>
<feature type="transmembrane region" description="Helical" evidence="5">
    <location>
        <begin position="164"/>
        <end position="187"/>
    </location>
</feature>
<dbReference type="GO" id="GO:1902600">
    <property type="term" value="P:proton transmembrane transport"/>
    <property type="evidence" value="ECO:0007669"/>
    <property type="project" value="InterPro"/>
</dbReference>
<feature type="transmembrane region" description="Helical" evidence="5">
    <location>
        <begin position="6"/>
        <end position="22"/>
    </location>
</feature>
<evidence type="ECO:0000313" key="7">
    <source>
        <dbReference type="EMBL" id="EAT16548.1"/>
    </source>
</evidence>
<gene>
    <name evidence="7" type="ORF">Dace_2643</name>
</gene>
<dbReference type="PANTHER" id="PTHR43021">
    <property type="entry name" value="NA(+)/H(+) ANTIPORTER-RELATED"/>
    <property type="match status" value="1"/>
</dbReference>
<evidence type="ECO:0000256" key="5">
    <source>
        <dbReference type="SAM" id="Phobius"/>
    </source>
</evidence>
<evidence type="ECO:0000313" key="8">
    <source>
        <dbReference type="Proteomes" id="UP000005695"/>
    </source>
</evidence>
<dbReference type="InterPro" id="IPR006153">
    <property type="entry name" value="Cation/H_exchanger_TM"/>
</dbReference>
<dbReference type="GO" id="GO:0016020">
    <property type="term" value="C:membrane"/>
    <property type="evidence" value="ECO:0007669"/>
    <property type="project" value="UniProtKB-SubCell"/>
</dbReference>
<reference evidence="7" key="1">
    <citation type="submission" date="2006-05" db="EMBL/GenBank/DDBJ databases">
        <title>Annotation of the draft genome assembly of Desulfuromonas acetoxidans DSM 684.</title>
        <authorList>
            <consortium name="US DOE Joint Genome Institute (JGI-ORNL)"/>
            <person name="Larimer F."/>
            <person name="Land M."/>
            <person name="Hauser L."/>
        </authorList>
    </citation>
    <scope>NUCLEOTIDE SEQUENCE [LARGE SCALE GENOMIC DNA]</scope>
    <source>
        <strain evidence="7">DSM 684</strain>
    </source>
</reference>
<dbReference type="OrthoDB" id="9783404at2"/>
<dbReference type="PANTHER" id="PTHR43021:SF2">
    <property type="entry name" value="CATION_H+ EXCHANGER DOMAIN-CONTAINING PROTEIN"/>
    <property type="match status" value="1"/>
</dbReference>
<dbReference type="Pfam" id="PF00999">
    <property type="entry name" value="Na_H_Exchanger"/>
    <property type="match status" value="1"/>
</dbReference>
<reference evidence="7" key="2">
    <citation type="submission" date="2006-05" db="EMBL/GenBank/DDBJ databases">
        <title>Sequencing of the draft genome and assembly of Desulfuromonas acetoxidans DSM 684.</title>
        <authorList>
            <consortium name="US DOE Joint Genome Institute (JGI-PGF)"/>
            <person name="Copeland A."/>
            <person name="Lucas S."/>
            <person name="Lapidus A."/>
            <person name="Barry K."/>
            <person name="Detter J.C."/>
            <person name="Glavina del Rio T."/>
            <person name="Hammon N."/>
            <person name="Israni S."/>
            <person name="Dalin E."/>
            <person name="Tice H."/>
            <person name="Bruce D."/>
            <person name="Pitluck S."/>
            <person name="Richardson P."/>
        </authorList>
    </citation>
    <scope>NUCLEOTIDE SEQUENCE [LARGE SCALE GENOMIC DNA]</scope>
    <source>
        <strain evidence="7">DSM 684</strain>
    </source>
</reference>
<comment type="caution">
    <text evidence="7">The sequence shown here is derived from an EMBL/GenBank/DDBJ whole genome shotgun (WGS) entry which is preliminary data.</text>
</comment>
<keyword evidence="8" id="KW-1185">Reference proteome</keyword>
<protein>
    <submittedName>
        <fullName evidence="7">Sodium/hydrogen exchanger</fullName>
    </submittedName>
</protein>
<evidence type="ECO:0000256" key="4">
    <source>
        <dbReference type="ARBA" id="ARBA00023136"/>
    </source>
</evidence>
<keyword evidence="2 5" id="KW-0812">Transmembrane</keyword>
<feature type="transmembrane region" description="Helical" evidence="5">
    <location>
        <begin position="60"/>
        <end position="80"/>
    </location>
</feature>
<organism evidence="7 8">
    <name type="scientific">Desulfuromonas acetoxidans (strain DSM 684 / 11070)</name>
    <dbReference type="NCBI Taxonomy" id="281689"/>
    <lineage>
        <taxon>Bacteria</taxon>
        <taxon>Pseudomonadati</taxon>
        <taxon>Thermodesulfobacteriota</taxon>
        <taxon>Desulfuromonadia</taxon>
        <taxon>Desulfuromonadales</taxon>
        <taxon>Desulfuromonadaceae</taxon>
        <taxon>Desulfuromonas</taxon>
    </lineage>
</organism>
<feature type="transmembrane region" description="Helical" evidence="5">
    <location>
        <begin position="128"/>
        <end position="152"/>
    </location>
</feature>
<dbReference type="EMBL" id="AAEW02000004">
    <property type="protein sequence ID" value="EAT16548.1"/>
    <property type="molecule type" value="Genomic_DNA"/>
</dbReference>
<proteinExistence type="predicted"/>
<evidence type="ECO:0000259" key="6">
    <source>
        <dbReference type="Pfam" id="PF00999"/>
    </source>
</evidence>
<dbReference type="GO" id="GO:0015297">
    <property type="term" value="F:antiporter activity"/>
    <property type="evidence" value="ECO:0007669"/>
    <property type="project" value="InterPro"/>
</dbReference>
<dbReference type="InterPro" id="IPR038770">
    <property type="entry name" value="Na+/solute_symporter_sf"/>
</dbReference>
<keyword evidence="4 5" id="KW-0472">Membrane</keyword>
<accession>Q1K291</accession>
<keyword evidence="3 5" id="KW-1133">Transmembrane helix</keyword>
<dbReference type="Gene3D" id="1.20.1530.20">
    <property type="match status" value="1"/>
</dbReference>
<feature type="transmembrane region" description="Helical" evidence="5">
    <location>
        <begin position="234"/>
        <end position="254"/>
    </location>
</feature>
<name>Q1K291_DESA6</name>
<feature type="transmembrane region" description="Helical" evidence="5">
    <location>
        <begin position="343"/>
        <end position="362"/>
    </location>
</feature>
<dbReference type="RefSeq" id="WP_005998535.1">
    <property type="nucleotide sequence ID" value="NZ_AAEW02000004.1"/>
</dbReference>
<evidence type="ECO:0000256" key="2">
    <source>
        <dbReference type="ARBA" id="ARBA00022692"/>
    </source>
</evidence>